<gene>
    <name evidence="3" type="ORF">HINF_LOCUS32032</name>
    <name evidence="2" type="ORF">HINF_LOCUS65295</name>
</gene>
<proteinExistence type="predicted"/>
<protein>
    <submittedName>
        <fullName evidence="2">Uncharacterized protein</fullName>
    </submittedName>
</protein>
<comment type="caution">
    <text evidence="2">The sequence shown here is derived from an EMBL/GenBank/DDBJ whole genome shotgun (WGS) entry which is preliminary data.</text>
</comment>
<reference evidence="2" key="1">
    <citation type="submission" date="2023-06" db="EMBL/GenBank/DDBJ databases">
        <authorList>
            <person name="Kurt Z."/>
        </authorList>
    </citation>
    <scope>NUCLEOTIDE SEQUENCE</scope>
</reference>
<feature type="region of interest" description="Disordered" evidence="1">
    <location>
        <begin position="479"/>
        <end position="513"/>
    </location>
</feature>
<organism evidence="2">
    <name type="scientific">Hexamita inflata</name>
    <dbReference type="NCBI Taxonomy" id="28002"/>
    <lineage>
        <taxon>Eukaryota</taxon>
        <taxon>Metamonada</taxon>
        <taxon>Diplomonadida</taxon>
        <taxon>Hexamitidae</taxon>
        <taxon>Hexamitinae</taxon>
        <taxon>Hexamita</taxon>
    </lineage>
</organism>
<evidence type="ECO:0000256" key="1">
    <source>
        <dbReference type="SAM" id="MobiDB-lite"/>
    </source>
</evidence>
<evidence type="ECO:0000313" key="3">
    <source>
        <dbReference type="EMBL" id="CAL6028901.1"/>
    </source>
</evidence>
<dbReference type="Proteomes" id="UP001642409">
    <property type="component" value="Unassembled WGS sequence"/>
</dbReference>
<feature type="compositionally biased region" description="Acidic residues" evidence="1">
    <location>
        <begin position="491"/>
        <end position="502"/>
    </location>
</feature>
<dbReference type="AlphaFoldDB" id="A0AA86UYY8"/>
<dbReference type="SUPFAM" id="SSF53098">
    <property type="entry name" value="Ribonuclease H-like"/>
    <property type="match status" value="1"/>
</dbReference>
<dbReference type="InterPro" id="IPR012337">
    <property type="entry name" value="RNaseH-like_sf"/>
</dbReference>
<keyword evidence="4" id="KW-1185">Reference proteome</keyword>
<evidence type="ECO:0000313" key="2">
    <source>
        <dbReference type="EMBL" id="CAI9977650.1"/>
    </source>
</evidence>
<reference evidence="3 4" key="2">
    <citation type="submission" date="2024-07" db="EMBL/GenBank/DDBJ databases">
        <authorList>
            <person name="Akdeniz Z."/>
        </authorList>
    </citation>
    <scope>NUCLEOTIDE SEQUENCE [LARGE SCALE GENOMIC DNA]</scope>
</reference>
<accession>A0AA86UYY8</accession>
<evidence type="ECO:0000313" key="4">
    <source>
        <dbReference type="Proteomes" id="UP001642409"/>
    </source>
</evidence>
<dbReference type="EMBL" id="CAXDID020000108">
    <property type="protein sequence ID" value="CAL6028901.1"/>
    <property type="molecule type" value="Genomic_DNA"/>
</dbReference>
<dbReference type="EMBL" id="CATOUU010001179">
    <property type="protein sequence ID" value="CAI9977650.1"/>
    <property type="molecule type" value="Genomic_DNA"/>
</dbReference>
<sequence length="513" mass="60002">MRALIKQTVLKAIPFRHVESPYFAEIAKYKTSATHLLREMHKYADLIKRHQFWQYQKKKVYASMIIDGLTTAAGEHIYGFIIKTRHHIHFVDVASTETSQTAEWLAAIVKEKIEMLKNKYNIDVVSVSMDNASVCNKTIDYLNGKVEDAPFEVVQNTQLDNNKQVLKLPCLAHSLCLCLRKYIDHFNTKGWVDAIAKANKIKAQYCETRWTSMNNSINKIKKFFPPLDQVSQQHQTHWEHIYQDSEIIRIFTHAVQTVEGDFVDLLKVKRTVDNIIEQLRAIKNMEGNQPSRVTFMLDILEERQEKSMSSHYQIADFLQVLDPQSPDTFQEFREKCMSTGLLMNNQYLKGGALELYKQRNTRIMVERAIVIGTKLGNKFDNYIHYLEHVWQDNPMIMDFLQQVAVLASSSASIERVFSFFHRQTSYFLRRAISSATLSSMAYIYIEEILEEMHQWDGKNYIRSGLDKFLYDEIDLLPDLQEEQEEHAQNEQAEEENNMNEESDWIHGDFQPDE</sequence>
<name>A0AA86UYY8_9EUKA</name>